<reference evidence="3" key="1">
    <citation type="journal article" date="2019" name="G3 (Bethesda)">
        <title>Genome Assemblies of Two Rare Opportunistic Yeast Pathogens: Diutina rugosa (syn. Candida rugosa) and Trichomonascus ciferrii (syn. Candida ciferrii).</title>
        <authorList>
            <person name="Mixao V."/>
            <person name="Saus E."/>
            <person name="Hansen A.P."/>
            <person name="Lass-Florl C."/>
            <person name="Gabaldon T."/>
        </authorList>
    </citation>
    <scope>NUCLEOTIDE SEQUENCE</scope>
    <source>
        <strain evidence="3">CBS 4856</strain>
    </source>
</reference>
<proteinExistence type="predicted"/>
<gene>
    <name evidence="3" type="ORF">TRICI_006868</name>
</gene>
<accession>A0A642UER0</accession>
<name>A0A642UER0_9ASCO</name>
<dbReference type="EMBL" id="SWFS01000578">
    <property type="protein sequence ID" value="KAA8896525.1"/>
    <property type="molecule type" value="Genomic_DNA"/>
</dbReference>
<evidence type="ECO:0000313" key="3">
    <source>
        <dbReference type="EMBL" id="KAA8896525.1"/>
    </source>
</evidence>
<dbReference type="VEuPathDB" id="FungiDB:TRICI_006868"/>
<dbReference type="AlphaFoldDB" id="A0A642UER0"/>
<evidence type="ECO:0000256" key="1">
    <source>
        <dbReference type="SAM" id="MobiDB-lite"/>
    </source>
</evidence>
<feature type="compositionally biased region" description="Polar residues" evidence="1">
    <location>
        <begin position="42"/>
        <end position="72"/>
    </location>
</feature>
<evidence type="ECO:0008006" key="5">
    <source>
        <dbReference type="Google" id="ProtNLM"/>
    </source>
</evidence>
<evidence type="ECO:0000313" key="4">
    <source>
        <dbReference type="Proteomes" id="UP000761534"/>
    </source>
</evidence>
<feature type="region of interest" description="Disordered" evidence="1">
    <location>
        <begin position="33"/>
        <end position="72"/>
    </location>
</feature>
<comment type="caution">
    <text evidence="3">The sequence shown here is derived from an EMBL/GenBank/DDBJ whole genome shotgun (WGS) entry which is preliminary data.</text>
</comment>
<feature type="signal peptide" evidence="2">
    <location>
        <begin position="1"/>
        <end position="18"/>
    </location>
</feature>
<feature type="chain" id="PRO_5024942017" description="Cell wall protein" evidence="2">
    <location>
        <begin position="19"/>
        <end position="201"/>
    </location>
</feature>
<dbReference type="Proteomes" id="UP000761534">
    <property type="component" value="Unassembled WGS sequence"/>
</dbReference>
<evidence type="ECO:0000256" key="2">
    <source>
        <dbReference type="SAM" id="SignalP"/>
    </source>
</evidence>
<keyword evidence="2" id="KW-0732">Signal</keyword>
<organism evidence="3 4">
    <name type="scientific">Trichomonascus ciferrii</name>
    <dbReference type="NCBI Taxonomy" id="44093"/>
    <lineage>
        <taxon>Eukaryota</taxon>
        <taxon>Fungi</taxon>
        <taxon>Dikarya</taxon>
        <taxon>Ascomycota</taxon>
        <taxon>Saccharomycotina</taxon>
        <taxon>Dipodascomycetes</taxon>
        <taxon>Dipodascales</taxon>
        <taxon>Trichomonascaceae</taxon>
        <taxon>Trichomonascus</taxon>
        <taxon>Trichomonascus ciferrii complex</taxon>
    </lineage>
</organism>
<keyword evidence="4" id="KW-1185">Reference proteome</keyword>
<protein>
    <recommendedName>
        <fullName evidence="5">Cell wall protein</fullName>
    </recommendedName>
</protein>
<sequence>MKLAAISSLLLAAVPGFAQTMAGPGAGAGAGNGNGTGAGLNKNVTSDLPSSVLPSQGSANTPSPGTNKSSQFGLVTLRSGTPEVHQKTVYVYDDGTLGISDEGDEFAGHLSVGPNIIYNVDSNPNENIVLTITEDHTLAFDKIEDLADATQDWTTNQYLTWNGQEYAMVCPNDDNKIIWADENAGCEGGIGVQLRVVSQAA</sequence>